<evidence type="ECO:0000259" key="1">
    <source>
        <dbReference type="SMART" id="SM00635"/>
    </source>
</evidence>
<proteinExistence type="predicted"/>
<dbReference type="AlphaFoldDB" id="A0A9D2GQ54"/>
<protein>
    <submittedName>
        <fullName evidence="2">Ig-like domain-containing protein</fullName>
    </submittedName>
</protein>
<reference evidence="2" key="1">
    <citation type="journal article" date="2021" name="PeerJ">
        <title>Extensive microbial diversity within the chicken gut microbiome revealed by metagenomics and culture.</title>
        <authorList>
            <person name="Gilroy R."/>
            <person name="Ravi A."/>
            <person name="Getino M."/>
            <person name="Pursley I."/>
            <person name="Horton D.L."/>
            <person name="Alikhan N.F."/>
            <person name="Baker D."/>
            <person name="Gharbi K."/>
            <person name="Hall N."/>
            <person name="Watson M."/>
            <person name="Adriaenssens E.M."/>
            <person name="Foster-Nyarko E."/>
            <person name="Jarju S."/>
            <person name="Secka A."/>
            <person name="Antonio M."/>
            <person name="Oren A."/>
            <person name="Chaudhuri R.R."/>
            <person name="La Ragione R."/>
            <person name="Hildebrand F."/>
            <person name="Pallen M.J."/>
        </authorList>
    </citation>
    <scope>NUCLEOTIDE SEQUENCE</scope>
    <source>
        <strain evidence="2">Gambia16-554</strain>
    </source>
</reference>
<feature type="domain" description="BIG2" evidence="1">
    <location>
        <begin position="26"/>
        <end position="103"/>
    </location>
</feature>
<name>A0A9D2GQ54_9BACT</name>
<dbReference type="SUPFAM" id="SSF49373">
    <property type="entry name" value="Invasin/intimin cell-adhesion fragments"/>
    <property type="match status" value="2"/>
</dbReference>
<dbReference type="SMART" id="SM00635">
    <property type="entry name" value="BID_2"/>
    <property type="match status" value="2"/>
</dbReference>
<comment type="caution">
    <text evidence="2">The sequence shown here is derived from an EMBL/GenBank/DDBJ whole genome shotgun (WGS) entry which is preliminary data.</text>
</comment>
<gene>
    <name evidence="2" type="ORF">IAC04_06670</name>
</gene>
<feature type="domain" description="BIG2" evidence="1">
    <location>
        <begin position="108"/>
        <end position="183"/>
    </location>
</feature>
<dbReference type="Pfam" id="PF02368">
    <property type="entry name" value="Big_2"/>
    <property type="match status" value="2"/>
</dbReference>
<dbReference type="PROSITE" id="PS51257">
    <property type="entry name" value="PROKAR_LIPOPROTEIN"/>
    <property type="match status" value="1"/>
</dbReference>
<reference evidence="2" key="2">
    <citation type="submission" date="2021-04" db="EMBL/GenBank/DDBJ databases">
        <authorList>
            <person name="Gilroy R."/>
        </authorList>
    </citation>
    <scope>NUCLEOTIDE SEQUENCE</scope>
    <source>
        <strain evidence="2">Gambia16-554</strain>
    </source>
</reference>
<accession>A0A9D2GQ54</accession>
<dbReference type="Gene3D" id="2.60.40.1080">
    <property type="match status" value="2"/>
</dbReference>
<evidence type="ECO:0000313" key="3">
    <source>
        <dbReference type="Proteomes" id="UP000824115"/>
    </source>
</evidence>
<dbReference type="InterPro" id="IPR003343">
    <property type="entry name" value="Big_2"/>
</dbReference>
<organism evidence="2 3">
    <name type="scientific">Candidatus Coprenecus stercoravium</name>
    <dbReference type="NCBI Taxonomy" id="2840735"/>
    <lineage>
        <taxon>Bacteria</taxon>
        <taxon>Pseudomonadati</taxon>
        <taxon>Bacteroidota</taxon>
        <taxon>Bacteroidia</taxon>
        <taxon>Bacteroidales</taxon>
        <taxon>Rikenellaceae</taxon>
        <taxon>Rikenellaceae incertae sedis</taxon>
        <taxon>Candidatus Coprenecus</taxon>
    </lineage>
</organism>
<dbReference type="Proteomes" id="UP000824115">
    <property type="component" value="Unassembled WGS sequence"/>
</dbReference>
<dbReference type="InterPro" id="IPR008964">
    <property type="entry name" value="Invasin/intimin_cell_adhesion"/>
</dbReference>
<sequence length="429" mass="46789">MNRLNILPLICAALMLVSCNKEETVILTGLEINPRLLNMVDGESAGLELIFTPTEFADRTASWESSDERVVTVDQEGIVTAQSPGTAVITVIASGVMAVCDVNVVRQSPSGIELDTASLSLYTGESYTLRVSAIPEDADLSALSWTSSASQVATVNTDGTVTAVADGSAVITASIGDVKADCEVRVATKAQPGDFYYSDGTWSTDLDESKTVVGVVFWSGDATSEDKILAAEHPECVHGLAVSLTEEESEWQSLVTGVTQFKSVSEWGSVNMPDYEELQTGMARGENGNYRLGYNNTEILLAFNEAPENAEWQVHPAAMLLEYREQHPLPETTSGWYMPSIKELFILSAGDTDDNIFWLGRTLVNEEIVNASLSRIEGSHLLGEKTRGCWSSTEQDNESKVYVLDFTIETTVSRMFKYSVNTNRFIFAF</sequence>
<evidence type="ECO:0000313" key="2">
    <source>
        <dbReference type="EMBL" id="HIZ86156.1"/>
    </source>
</evidence>
<dbReference type="EMBL" id="DXAW01000114">
    <property type="protein sequence ID" value="HIZ86156.1"/>
    <property type="molecule type" value="Genomic_DNA"/>
</dbReference>